<dbReference type="RefSeq" id="WP_189100235.1">
    <property type="nucleotide sequence ID" value="NZ_BMND01000018.1"/>
</dbReference>
<protein>
    <recommendedName>
        <fullName evidence="1">DUF397 domain-containing protein</fullName>
    </recommendedName>
</protein>
<dbReference type="GeneID" id="301549875"/>
<gene>
    <name evidence="2" type="ORF">GCM10012285_41560</name>
</gene>
<keyword evidence="3" id="KW-1185">Reference proteome</keyword>
<organism evidence="2 3">
    <name type="scientific">Streptomyces kronopolitis</name>
    <dbReference type="NCBI Taxonomy" id="1612435"/>
    <lineage>
        <taxon>Bacteria</taxon>
        <taxon>Bacillati</taxon>
        <taxon>Actinomycetota</taxon>
        <taxon>Actinomycetes</taxon>
        <taxon>Kitasatosporales</taxon>
        <taxon>Streptomycetaceae</taxon>
        <taxon>Streptomyces</taxon>
    </lineage>
</organism>
<accession>A0ABQ2JQS4</accession>
<dbReference type="InterPro" id="IPR007278">
    <property type="entry name" value="DUF397"/>
</dbReference>
<name>A0ABQ2JQS4_9ACTN</name>
<evidence type="ECO:0000313" key="3">
    <source>
        <dbReference type="Proteomes" id="UP000600080"/>
    </source>
</evidence>
<feature type="domain" description="DUF397" evidence="1">
    <location>
        <begin position="15"/>
        <end position="67"/>
    </location>
</feature>
<sequence>MIVNGVRANEISGVEWQKARASINNGNCVEVTSLPEGGVAVRNSKFPGGPALVFSKAELAAFLDGAKGEEFDHLVA</sequence>
<comment type="caution">
    <text evidence="2">The sequence shown here is derived from an EMBL/GenBank/DDBJ whole genome shotgun (WGS) entry which is preliminary data.</text>
</comment>
<dbReference type="Proteomes" id="UP000600080">
    <property type="component" value="Unassembled WGS sequence"/>
</dbReference>
<proteinExistence type="predicted"/>
<evidence type="ECO:0000259" key="1">
    <source>
        <dbReference type="Pfam" id="PF04149"/>
    </source>
</evidence>
<evidence type="ECO:0000313" key="2">
    <source>
        <dbReference type="EMBL" id="GGN51442.1"/>
    </source>
</evidence>
<reference evidence="3" key="1">
    <citation type="journal article" date="2019" name="Int. J. Syst. Evol. Microbiol.">
        <title>The Global Catalogue of Microorganisms (GCM) 10K type strain sequencing project: providing services to taxonomists for standard genome sequencing and annotation.</title>
        <authorList>
            <consortium name="The Broad Institute Genomics Platform"/>
            <consortium name="The Broad Institute Genome Sequencing Center for Infectious Disease"/>
            <person name="Wu L."/>
            <person name="Ma J."/>
        </authorList>
    </citation>
    <scope>NUCLEOTIDE SEQUENCE [LARGE SCALE GENOMIC DNA]</scope>
    <source>
        <strain evidence="3">CGMCC 4.7323</strain>
    </source>
</reference>
<dbReference type="EMBL" id="BMND01000018">
    <property type="protein sequence ID" value="GGN51442.1"/>
    <property type="molecule type" value="Genomic_DNA"/>
</dbReference>
<dbReference type="Pfam" id="PF04149">
    <property type="entry name" value="DUF397"/>
    <property type="match status" value="1"/>
</dbReference>